<proteinExistence type="predicted"/>
<keyword evidence="1" id="KW-1133">Transmembrane helix</keyword>
<evidence type="ECO:0000256" key="1">
    <source>
        <dbReference type="SAM" id="Phobius"/>
    </source>
</evidence>
<dbReference type="Proteomes" id="UP000523795">
    <property type="component" value="Unassembled WGS sequence"/>
</dbReference>
<keyword evidence="1" id="KW-0812">Transmembrane</keyword>
<evidence type="ECO:0000313" key="3">
    <source>
        <dbReference type="Proteomes" id="UP000523795"/>
    </source>
</evidence>
<dbReference type="InterPro" id="IPR021295">
    <property type="entry name" value="DUF2867"/>
</dbReference>
<accession>A0ABX1JV94</accession>
<feature type="non-terminal residue" evidence="2">
    <location>
        <position position="84"/>
    </location>
</feature>
<keyword evidence="1" id="KW-0472">Membrane</keyword>
<protein>
    <submittedName>
        <fullName evidence="2">DUF2867 domain-containing protein</fullName>
    </submittedName>
</protein>
<feature type="transmembrane region" description="Helical" evidence="1">
    <location>
        <begin position="42"/>
        <end position="63"/>
    </location>
</feature>
<sequence length="84" mass="9518">RLRAEMKVPGDAWLELSALPAGSGTTYRQRAIYFPRGLAGKAYWWLVLPFHWLIFPSMARNILRRADSLRHASSVPAAPEVQRA</sequence>
<feature type="non-terminal residue" evidence="2">
    <location>
        <position position="1"/>
    </location>
</feature>
<gene>
    <name evidence="2" type="ORF">HER39_17070</name>
</gene>
<reference evidence="2 3" key="1">
    <citation type="submission" date="2020-04" db="EMBL/GenBank/DDBJ databases">
        <authorList>
            <person name="Liu S."/>
        </authorList>
    </citation>
    <scope>NUCLEOTIDE SEQUENCE [LARGE SCALE GENOMIC DNA]</scope>
    <source>
        <strain evidence="2 3">CGMCC 1.15091</strain>
    </source>
</reference>
<name>A0ABX1JV94_9MICC</name>
<dbReference type="Pfam" id="PF11066">
    <property type="entry name" value="DUF2867"/>
    <property type="match status" value="1"/>
</dbReference>
<comment type="caution">
    <text evidence="2">The sequence shown here is derived from an EMBL/GenBank/DDBJ whole genome shotgun (WGS) entry which is preliminary data.</text>
</comment>
<evidence type="ECO:0000313" key="2">
    <source>
        <dbReference type="EMBL" id="NKX52249.1"/>
    </source>
</evidence>
<keyword evidence="3" id="KW-1185">Reference proteome</keyword>
<organism evidence="2 3">
    <name type="scientific">Arthrobacter deserti</name>
    <dbReference type="NCBI Taxonomy" id="1742687"/>
    <lineage>
        <taxon>Bacteria</taxon>
        <taxon>Bacillati</taxon>
        <taxon>Actinomycetota</taxon>
        <taxon>Actinomycetes</taxon>
        <taxon>Micrococcales</taxon>
        <taxon>Micrococcaceae</taxon>
        <taxon>Arthrobacter</taxon>
    </lineage>
</organism>
<dbReference type="EMBL" id="JAAZSR010000460">
    <property type="protein sequence ID" value="NKX52249.1"/>
    <property type="molecule type" value="Genomic_DNA"/>
</dbReference>